<gene>
    <name evidence="5" type="ORF">D8B20_01630</name>
</gene>
<dbReference type="InterPro" id="IPR011051">
    <property type="entry name" value="RmlC_Cupin_sf"/>
</dbReference>
<sequence>MSRYDDLTSELLMGMRLYGVKYQRIALHAPFGLRYDDAPGRAQLHFVGRGSLLIRSASGVLYPLQAGDALLIPHGKAHALISSEEVTCEPLSTFTSKPICDGVCAINDAPDGSVCPDDSDVILFSACMAFELGGMQPLVHTMPDVMLVSTLLAQYPEIQPILDAMERETRQRKAGFAGILSRLADVVAAQIVRGWVENGCGQGSGLVQALRDPRLSQAMAAMHRAPGENWTVARLARESGSSRSVFAARFQSATGMTPLRYLTELRMRLAVERIVHHGEAVESVAFHLGYGSLAAFSRAFKRIVGTPPGALRAGREAAATP</sequence>
<keyword evidence="1" id="KW-0805">Transcription regulation</keyword>
<keyword evidence="2" id="KW-0238">DNA-binding</keyword>
<dbReference type="SUPFAM" id="SSF46689">
    <property type="entry name" value="Homeodomain-like"/>
    <property type="match status" value="2"/>
</dbReference>
<keyword evidence="6" id="KW-1185">Reference proteome</keyword>
<dbReference type="OrthoDB" id="9783876at2"/>
<dbReference type="AlphaFoldDB" id="A0A518X943"/>
<dbReference type="Pfam" id="PF12833">
    <property type="entry name" value="HTH_18"/>
    <property type="match status" value="1"/>
</dbReference>
<proteinExistence type="predicted"/>
<keyword evidence="3" id="KW-0804">Transcription</keyword>
<dbReference type="PROSITE" id="PS00041">
    <property type="entry name" value="HTH_ARAC_FAMILY_1"/>
    <property type="match status" value="1"/>
</dbReference>
<evidence type="ECO:0000313" key="5">
    <source>
        <dbReference type="EMBL" id="QDY40684.1"/>
    </source>
</evidence>
<evidence type="ECO:0000313" key="6">
    <source>
        <dbReference type="Proteomes" id="UP000319411"/>
    </source>
</evidence>
<dbReference type="GO" id="GO:0043565">
    <property type="term" value="F:sequence-specific DNA binding"/>
    <property type="evidence" value="ECO:0007669"/>
    <property type="project" value="InterPro"/>
</dbReference>
<dbReference type="Gene3D" id="1.10.10.60">
    <property type="entry name" value="Homeodomain-like"/>
    <property type="match status" value="2"/>
</dbReference>
<dbReference type="RefSeq" id="WP_145886519.1">
    <property type="nucleotide sequence ID" value="NZ_CP032702.1"/>
</dbReference>
<dbReference type="SMART" id="SM00342">
    <property type="entry name" value="HTH_ARAC"/>
    <property type="match status" value="1"/>
</dbReference>
<name>A0A518X943_9GAMM</name>
<reference evidence="5 6" key="1">
    <citation type="submission" date="2018-10" db="EMBL/GenBank/DDBJ databases">
        <title>Genome Sequencing of Pantoea dispersa DSM 32899.</title>
        <authorList>
            <person name="Nawrath M."/>
            <person name="Ottenheim C."/>
            <person name="Wilm A."/>
            <person name="Zimmermann W."/>
            <person name="Wu J.C."/>
        </authorList>
    </citation>
    <scope>NUCLEOTIDE SEQUENCE [LARGE SCALE GENOMIC DNA]</scope>
    <source>
        <strain evidence="5 6">DSM 32899</strain>
    </source>
</reference>
<dbReference type="InterPro" id="IPR018060">
    <property type="entry name" value="HTH_AraC"/>
</dbReference>
<accession>A0A518X943</accession>
<protein>
    <submittedName>
        <fullName evidence="5">AraC family transcriptional regulator</fullName>
    </submittedName>
</protein>
<dbReference type="SUPFAM" id="SSF51182">
    <property type="entry name" value="RmlC-like cupins"/>
    <property type="match status" value="1"/>
</dbReference>
<dbReference type="PROSITE" id="PS01124">
    <property type="entry name" value="HTH_ARAC_FAMILY_2"/>
    <property type="match status" value="1"/>
</dbReference>
<evidence type="ECO:0000256" key="1">
    <source>
        <dbReference type="ARBA" id="ARBA00023015"/>
    </source>
</evidence>
<dbReference type="PANTHER" id="PTHR46796">
    <property type="entry name" value="HTH-TYPE TRANSCRIPTIONAL ACTIVATOR RHAS-RELATED"/>
    <property type="match status" value="1"/>
</dbReference>
<dbReference type="EMBL" id="CP032702">
    <property type="protein sequence ID" value="QDY40684.1"/>
    <property type="molecule type" value="Genomic_DNA"/>
</dbReference>
<evidence type="ECO:0000256" key="3">
    <source>
        <dbReference type="ARBA" id="ARBA00023163"/>
    </source>
</evidence>
<dbReference type="PANTHER" id="PTHR46796:SF7">
    <property type="entry name" value="ARAC FAMILY TRANSCRIPTIONAL REGULATOR"/>
    <property type="match status" value="1"/>
</dbReference>
<dbReference type="Proteomes" id="UP000319411">
    <property type="component" value="Chromosome"/>
</dbReference>
<dbReference type="GO" id="GO:0003700">
    <property type="term" value="F:DNA-binding transcription factor activity"/>
    <property type="evidence" value="ECO:0007669"/>
    <property type="project" value="InterPro"/>
</dbReference>
<dbReference type="InterPro" id="IPR032783">
    <property type="entry name" value="AraC_lig"/>
</dbReference>
<organism evidence="5 6">
    <name type="scientific">Candidatus Pantoea soli</name>
    <dbReference type="NCBI Taxonomy" id="3098669"/>
    <lineage>
        <taxon>Bacteria</taxon>
        <taxon>Pseudomonadati</taxon>
        <taxon>Pseudomonadota</taxon>
        <taxon>Gammaproteobacteria</taxon>
        <taxon>Enterobacterales</taxon>
        <taxon>Erwiniaceae</taxon>
        <taxon>Pantoea</taxon>
    </lineage>
</organism>
<dbReference type="Pfam" id="PF12852">
    <property type="entry name" value="Cupin_6"/>
    <property type="match status" value="1"/>
</dbReference>
<feature type="domain" description="HTH araC/xylS-type" evidence="4">
    <location>
        <begin position="216"/>
        <end position="314"/>
    </location>
</feature>
<evidence type="ECO:0000256" key="2">
    <source>
        <dbReference type="ARBA" id="ARBA00023125"/>
    </source>
</evidence>
<dbReference type="KEGG" id="pdis:D8B20_01630"/>
<evidence type="ECO:0000259" key="4">
    <source>
        <dbReference type="PROSITE" id="PS01124"/>
    </source>
</evidence>
<dbReference type="InterPro" id="IPR009057">
    <property type="entry name" value="Homeodomain-like_sf"/>
</dbReference>
<dbReference type="InterPro" id="IPR018062">
    <property type="entry name" value="HTH_AraC-typ_CS"/>
</dbReference>
<dbReference type="InterPro" id="IPR050204">
    <property type="entry name" value="AraC_XylS_family_regulators"/>
</dbReference>